<gene>
    <name evidence="3" type="ORF">JOF53_003048</name>
</gene>
<protein>
    <submittedName>
        <fullName evidence="3">Uncharacterized protein with FMN-binding domain</fullName>
    </submittedName>
</protein>
<comment type="caution">
    <text evidence="3">The sequence shown here is derived from an EMBL/GenBank/DDBJ whole genome shotgun (WGS) entry which is preliminary data.</text>
</comment>
<reference evidence="3 4" key="1">
    <citation type="submission" date="2021-03" db="EMBL/GenBank/DDBJ databases">
        <title>Sequencing the genomes of 1000 actinobacteria strains.</title>
        <authorList>
            <person name="Klenk H.-P."/>
        </authorList>
    </citation>
    <scope>NUCLEOTIDE SEQUENCE [LARGE SCALE GENOMIC DNA]</scope>
    <source>
        <strain evidence="3 4">DSM 44580</strain>
    </source>
</reference>
<accession>A0ABS5AC71</accession>
<keyword evidence="4" id="KW-1185">Reference proteome</keyword>
<evidence type="ECO:0000313" key="4">
    <source>
        <dbReference type="Proteomes" id="UP001519363"/>
    </source>
</evidence>
<name>A0ABS5AC71_9PSEU</name>
<proteinExistence type="predicted"/>
<dbReference type="InterPro" id="IPR007329">
    <property type="entry name" value="FMN-bd"/>
</dbReference>
<evidence type="ECO:0000256" key="1">
    <source>
        <dbReference type="SAM" id="MobiDB-lite"/>
    </source>
</evidence>
<dbReference type="Proteomes" id="UP001519363">
    <property type="component" value="Unassembled WGS sequence"/>
</dbReference>
<dbReference type="RefSeq" id="WP_086781114.1">
    <property type="nucleotide sequence ID" value="NZ_JAGIOO010000001.1"/>
</dbReference>
<dbReference type="EMBL" id="JAGIOO010000001">
    <property type="protein sequence ID" value="MBP2474176.1"/>
    <property type="molecule type" value="Genomic_DNA"/>
</dbReference>
<dbReference type="Pfam" id="PF04205">
    <property type="entry name" value="FMN_bind"/>
    <property type="match status" value="1"/>
</dbReference>
<feature type="domain" description="FMN-binding" evidence="2">
    <location>
        <begin position="66"/>
        <end position="138"/>
    </location>
</feature>
<sequence length="138" mass="14396">MKRAIPVLLLTVAGVIPLWRFEAVPHEQTVALADPAPVETAAPPQPGAGTPQPGTTTSTGSSESTSYGTVQVRVTFSGDRITDVQALRAPTSTRTQGALPRLRQSALSAQSADIDTVSGATQTSQAYRRSLQAALDAR</sequence>
<feature type="compositionally biased region" description="Low complexity" evidence="1">
    <location>
        <begin position="39"/>
        <end position="67"/>
    </location>
</feature>
<evidence type="ECO:0000259" key="2">
    <source>
        <dbReference type="SMART" id="SM00900"/>
    </source>
</evidence>
<organism evidence="3 4">
    <name type="scientific">Crossiella equi</name>
    <dbReference type="NCBI Taxonomy" id="130796"/>
    <lineage>
        <taxon>Bacteria</taxon>
        <taxon>Bacillati</taxon>
        <taxon>Actinomycetota</taxon>
        <taxon>Actinomycetes</taxon>
        <taxon>Pseudonocardiales</taxon>
        <taxon>Pseudonocardiaceae</taxon>
        <taxon>Crossiella</taxon>
    </lineage>
</organism>
<feature type="region of interest" description="Disordered" evidence="1">
    <location>
        <begin position="32"/>
        <end position="67"/>
    </location>
</feature>
<evidence type="ECO:0000313" key="3">
    <source>
        <dbReference type="EMBL" id="MBP2474176.1"/>
    </source>
</evidence>
<dbReference type="SMART" id="SM00900">
    <property type="entry name" value="FMN_bind"/>
    <property type="match status" value="1"/>
</dbReference>
<dbReference type="Gene3D" id="3.90.1010.20">
    <property type="match status" value="1"/>
</dbReference>